<keyword evidence="4 7" id="KW-0863">Zinc-finger</keyword>
<keyword evidence="8" id="KW-0472">Membrane</keyword>
<organism evidence="10 11">
    <name type="scientific">Panicum virgatum</name>
    <name type="common">Blackwell switchgrass</name>
    <dbReference type="NCBI Taxonomy" id="38727"/>
    <lineage>
        <taxon>Eukaryota</taxon>
        <taxon>Viridiplantae</taxon>
        <taxon>Streptophyta</taxon>
        <taxon>Embryophyta</taxon>
        <taxon>Tracheophyta</taxon>
        <taxon>Spermatophyta</taxon>
        <taxon>Magnoliopsida</taxon>
        <taxon>Liliopsida</taxon>
        <taxon>Poales</taxon>
        <taxon>Poaceae</taxon>
        <taxon>PACMAD clade</taxon>
        <taxon>Panicoideae</taxon>
        <taxon>Panicodae</taxon>
        <taxon>Paniceae</taxon>
        <taxon>Panicinae</taxon>
        <taxon>Panicum</taxon>
        <taxon>Panicum sect. Hiantes</taxon>
    </lineage>
</organism>
<evidence type="ECO:0000313" key="10">
    <source>
        <dbReference type="EMBL" id="KAG2628988.1"/>
    </source>
</evidence>
<dbReference type="Proteomes" id="UP000823388">
    <property type="component" value="Chromosome 3K"/>
</dbReference>
<reference evidence="10" key="1">
    <citation type="submission" date="2020-05" db="EMBL/GenBank/DDBJ databases">
        <title>WGS assembly of Panicum virgatum.</title>
        <authorList>
            <person name="Lovell J.T."/>
            <person name="Jenkins J."/>
            <person name="Shu S."/>
            <person name="Juenger T.E."/>
            <person name="Schmutz J."/>
        </authorList>
    </citation>
    <scope>NUCLEOTIDE SEQUENCE</scope>
    <source>
        <strain evidence="10">AP13</strain>
    </source>
</reference>
<feature type="transmembrane region" description="Helical" evidence="8">
    <location>
        <begin position="86"/>
        <end position="104"/>
    </location>
</feature>
<dbReference type="GO" id="GO:0008270">
    <property type="term" value="F:zinc ion binding"/>
    <property type="evidence" value="ECO:0007669"/>
    <property type="project" value="UniProtKB-KW"/>
</dbReference>
<evidence type="ECO:0000259" key="9">
    <source>
        <dbReference type="PROSITE" id="PS50089"/>
    </source>
</evidence>
<dbReference type="PANTHER" id="PTHR14155">
    <property type="entry name" value="RING FINGER DOMAIN-CONTAINING"/>
    <property type="match status" value="1"/>
</dbReference>
<evidence type="ECO:0000256" key="5">
    <source>
        <dbReference type="ARBA" id="ARBA00022833"/>
    </source>
</evidence>
<protein>
    <recommendedName>
        <fullName evidence="2">RING-type E3 ubiquitin transferase</fullName>
        <ecNumber evidence="2">2.3.2.27</ecNumber>
    </recommendedName>
</protein>
<dbReference type="Pfam" id="PF13639">
    <property type="entry name" value="zf-RING_2"/>
    <property type="match status" value="1"/>
</dbReference>
<keyword evidence="8" id="KW-0812">Transmembrane</keyword>
<dbReference type="AlphaFoldDB" id="A0A8T0V3H9"/>
<evidence type="ECO:0000313" key="11">
    <source>
        <dbReference type="Proteomes" id="UP000823388"/>
    </source>
</evidence>
<evidence type="ECO:0000256" key="6">
    <source>
        <dbReference type="ARBA" id="ARBA00024209"/>
    </source>
</evidence>
<keyword evidence="3" id="KW-0479">Metal-binding</keyword>
<proteinExistence type="inferred from homology"/>
<comment type="similarity">
    <text evidence="6">Belongs to the RING-type zinc finger family. ATL subfamily.</text>
</comment>
<dbReference type="InterPro" id="IPR053238">
    <property type="entry name" value="RING-H2_zinc_finger"/>
</dbReference>
<evidence type="ECO:0000256" key="1">
    <source>
        <dbReference type="ARBA" id="ARBA00000900"/>
    </source>
</evidence>
<dbReference type="SMART" id="SM00184">
    <property type="entry name" value="RING"/>
    <property type="match status" value="1"/>
</dbReference>
<dbReference type="GO" id="GO:0061630">
    <property type="term" value="F:ubiquitin protein ligase activity"/>
    <property type="evidence" value="ECO:0007669"/>
    <property type="project" value="UniProtKB-EC"/>
</dbReference>
<dbReference type="InterPro" id="IPR001841">
    <property type="entry name" value="Znf_RING"/>
</dbReference>
<evidence type="ECO:0000256" key="2">
    <source>
        <dbReference type="ARBA" id="ARBA00012483"/>
    </source>
</evidence>
<comment type="caution">
    <text evidence="10">The sequence shown here is derived from an EMBL/GenBank/DDBJ whole genome shotgun (WGS) entry which is preliminary data.</text>
</comment>
<evidence type="ECO:0000256" key="7">
    <source>
        <dbReference type="PROSITE-ProRule" id="PRU00175"/>
    </source>
</evidence>
<dbReference type="Gene3D" id="3.30.40.10">
    <property type="entry name" value="Zinc/RING finger domain, C3HC4 (zinc finger)"/>
    <property type="match status" value="1"/>
</dbReference>
<accession>A0A8T0V3H9</accession>
<sequence length="245" mass="26390">MIAQFCHRLREHVAALPKIVYTRQLGTDILNCQLCPTTISHQLSNRQASRGGSTASMDGARRNGAWEIELARPGPDTARSDRCAKLFMMWGAAIAIPALVFVFAGYVWGSVATAALLVAGCWFTCYYYRAAPPEPQLLPEHLGPLRVAVPVGQPREVNGAAGLSQEDVEAIPAFEYRRKAAGPAEQCAVCINVVRDGETVRRLPACGHTFHAPCVDGWLRAHATCPMCRADVKVAAGEPPAEAAV</sequence>
<feature type="domain" description="RING-type" evidence="9">
    <location>
        <begin position="187"/>
        <end position="229"/>
    </location>
</feature>
<name>A0A8T0V3H9_PANVG</name>
<evidence type="ECO:0000256" key="4">
    <source>
        <dbReference type="ARBA" id="ARBA00022771"/>
    </source>
</evidence>
<gene>
    <name evidence="10" type="ORF">PVAP13_3KG396000</name>
</gene>
<evidence type="ECO:0000256" key="3">
    <source>
        <dbReference type="ARBA" id="ARBA00022723"/>
    </source>
</evidence>
<dbReference type="SUPFAM" id="SSF57850">
    <property type="entry name" value="RING/U-box"/>
    <property type="match status" value="1"/>
</dbReference>
<dbReference type="OrthoDB" id="8062037at2759"/>
<keyword evidence="11" id="KW-1185">Reference proteome</keyword>
<dbReference type="EMBL" id="CM029041">
    <property type="protein sequence ID" value="KAG2628988.1"/>
    <property type="molecule type" value="Genomic_DNA"/>
</dbReference>
<comment type="catalytic activity">
    <reaction evidence="1">
        <text>S-ubiquitinyl-[E2 ubiquitin-conjugating enzyme]-L-cysteine + [acceptor protein]-L-lysine = [E2 ubiquitin-conjugating enzyme]-L-cysteine + N(6)-ubiquitinyl-[acceptor protein]-L-lysine.</text>
        <dbReference type="EC" id="2.3.2.27"/>
    </reaction>
</comment>
<keyword evidence="5" id="KW-0862">Zinc</keyword>
<dbReference type="PROSITE" id="PS50089">
    <property type="entry name" value="ZF_RING_2"/>
    <property type="match status" value="1"/>
</dbReference>
<dbReference type="InterPro" id="IPR013083">
    <property type="entry name" value="Znf_RING/FYVE/PHD"/>
</dbReference>
<dbReference type="EC" id="2.3.2.27" evidence="2"/>
<evidence type="ECO:0000256" key="8">
    <source>
        <dbReference type="SAM" id="Phobius"/>
    </source>
</evidence>
<dbReference type="PANTHER" id="PTHR14155:SF627">
    <property type="entry name" value="OS06G0192800 PROTEIN"/>
    <property type="match status" value="1"/>
</dbReference>
<keyword evidence="8" id="KW-1133">Transmembrane helix</keyword>